<evidence type="ECO:0000256" key="5">
    <source>
        <dbReference type="SAM" id="MobiDB-lite"/>
    </source>
</evidence>
<dbReference type="InterPro" id="IPR021147">
    <property type="entry name" value="DUF697"/>
</dbReference>
<evidence type="ECO:0000256" key="2">
    <source>
        <dbReference type="ARBA" id="ARBA00022692"/>
    </source>
</evidence>
<comment type="subcellular location">
    <subcellularLocation>
        <location evidence="1">Membrane</location>
        <topology evidence="1">Multi-pass membrane protein</topology>
    </subcellularLocation>
</comment>
<protein>
    <submittedName>
        <fullName evidence="6">DUF697 domain-containing protein</fullName>
    </submittedName>
</protein>
<organism evidence="6 7">
    <name type="scientific">Sulfidibacter corallicola</name>
    <dbReference type="NCBI Taxonomy" id="2818388"/>
    <lineage>
        <taxon>Bacteria</taxon>
        <taxon>Pseudomonadati</taxon>
        <taxon>Acidobacteriota</taxon>
        <taxon>Holophagae</taxon>
        <taxon>Acanthopleuribacterales</taxon>
        <taxon>Acanthopleuribacteraceae</taxon>
        <taxon>Sulfidibacter</taxon>
    </lineage>
</organism>
<dbReference type="Pfam" id="PF05128">
    <property type="entry name" value="DUF697"/>
    <property type="match status" value="1"/>
</dbReference>
<gene>
    <name evidence="6" type="ORF">J3U87_02095</name>
</gene>
<feature type="compositionally biased region" description="Low complexity" evidence="5">
    <location>
        <begin position="363"/>
        <end position="375"/>
    </location>
</feature>
<evidence type="ECO:0000313" key="6">
    <source>
        <dbReference type="EMBL" id="QTD51235.1"/>
    </source>
</evidence>
<evidence type="ECO:0000256" key="1">
    <source>
        <dbReference type="ARBA" id="ARBA00004141"/>
    </source>
</evidence>
<keyword evidence="4" id="KW-0472">Membrane</keyword>
<reference evidence="6" key="1">
    <citation type="submission" date="2021-03" db="EMBL/GenBank/DDBJ databases">
        <title>Acanthopleuribacteraceae sp. M133.</title>
        <authorList>
            <person name="Wang G."/>
        </authorList>
    </citation>
    <scope>NUCLEOTIDE SEQUENCE</scope>
    <source>
        <strain evidence="6">M133</strain>
    </source>
</reference>
<dbReference type="RefSeq" id="WP_237381366.1">
    <property type="nucleotide sequence ID" value="NZ_CP071793.1"/>
</dbReference>
<keyword evidence="3" id="KW-1133">Transmembrane helix</keyword>
<dbReference type="KEGG" id="scor:J3U87_02095"/>
<proteinExistence type="predicted"/>
<name>A0A8A4TXJ1_SULCO</name>
<evidence type="ECO:0000256" key="3">
    <source>
        <dbReference type="ARBA" id="ARBA00022989"/>
    </source>
</evidence>
<evidence type="ECO:0000313" key="7">
    <source>
        <dbReference type="Proteomes" id="UP000663929"/>
    </source>
</evidence>
<accession>A0A8A4TXJ1</accession>
<dbReference type="GO" id="GO:0016020">
    <property type="term" value="C:membrane"/>
    <property type="evidence" value="ECO:0007669"/>
    <property type="project" value="UniProtKB-SubCell"/>
</dbReference>
<feature type="compositionally biased region" description="Low complexity" evidence="5">
    <location>
        <begin position="222"/>
        <end position="251"/>
    </location>
</feature>
<feature type="compositionally biased region" description="Acidic residues" evidence="5">
    <location>
        <begin position="348"/>
        <end position="362"/>
    </location>
</feature>
<dbReference type="AlphaFoldDB" id="A0A8A4TXJ1"/>
<dbReference type="EMBL" id="CP071793">
    <property type="protein sequence ID" value="QTD51235.1"/>
    <property type="molecule type" value="Genomic_DNA"/>
</dbReference>
<sequence length="545" mass="57679">MTPESLEVEASRVIRNYTLWAGGWGLIPIPAVDFLGTWALQVLMLERLAKVYRVPFSRHRTCSVVSGLLGGLAGTELSYGSLRYLLRAVPVAGPALAVATGPAVTGTITYALGKTFATHFACGGNLLSMKPGQLRAHFLQELERAKREGVARDEASPVGPASDTGEAPAAEPKPKKTRAKAKRADAADAQETGTAESRPSEASEEPVKAESAAPTGEETVKAEPVAPTAEEAVKAEPAAPTAEEPVKAEPVSPTAKETVKAEPAAPSAEETVKAEPDAPVSEDKSDTEPEARAESAETEHPAPEPEDEGDISIEPSEAARVDTSEPSSQAAEQATEVEPRSVVTEPDVPVETESPEPQDAVEAEPAVTEPEAAAPSQTEEETASVSPAEVDPAKKDLVVKAFWDRSYRELAQEPIWALRGVSDVDGKLLADAFRVTTIEDLANLSFAARAREIVDVAEVARAGQTVDEAVLSDIRETYLVSDRADTPIEQLPREPLTVLKGIGEERAAAMAQAFNVKTLAKLASLKFVAWSQRILALADAVDTGE</sequence>
<keyword evidence="2" id="KW-0812">Transmembrane</keyword>
<feature type="compositionally biased region" description="Basic and acidic residues" evidence="5">
    <location>
        <begin position="270"/>
        <end position="303"/>
    </location>
</feature>
<evidence type="ECO:0000256" key="4">
    <source>
        <dbReference type="ARBA" id="ARBA00023136"/>
    </source>
</evidence>
<dbReference type="Proteomes" id="UP000663929">
    <property type="component" value="Chromosome"/>
</dbReference>
<keyword evidence="7" id="KW-1185">Reference proteome</keyword>
<feature type="compositionally biased region" description="Basic and acidic residues" evidence="5">
    <location>
        <begin position="198"/>
        <end position="208"/>
    </location>
</feature>
<feature type="region of interest" description="Disordered" evidence="5">
    <location>
        <begin position="147"/>
        <end position="389"/>
    </location>
</feature>